<evidence type="ECO:0000313" key="4">
    <source>
        <dbReference type="Proteomes" id="UP000597762"/>
    </source>
</evidence>
<feature type="region of interest" description="Disordered" evidence="1">
    <location>
        <begin position="25"/>
        <end position="55"/>
    </location>
</feature>
<protein>
    <recommendedName>
        <fullName evidence="2">C2H2-type domain-containing protein</fullName>
    </recommendedName>
</protein>
<feature type="compositionally biased region" description="Basic and acidic residues" evidence="1">
    <location>
        <begin position="336"/>
        <end position="345"/>
    </location>
</feature>
<feature type="compositionally biased region" description="Polar residues" evidence="1">
    <location>
        <begin position="264"/>
        <end position="276"/>
    </location>
</feature>
<dbReference type="EMBL" id="CAHIKZ030005520">
    <property type="protein sequence ID" value="CAE1328105.1"/>
    <property type="molecule type" value="Genomic_DNA"/>
</dbReference>
<feature type="compositionally biased region" description="Basic and acidic residues" evidence="1">
    <location>
        <begin position="165"/>
        <end position="174"/>
    </location>
</feature>
<feature type="region of interest" description="Disordered" evidence="1">
    <location>
        <begin position="547"/>
        <end position="579"/>
    </location>
</feature>
<keyword evidence="4" id="KW-1185">Reference proteome</keyword>
<feature type="compositionally biased region" description="Polar residues" evidence="1">
    <location>
        <begin position="175"/>
        <end position="197"/>
    </location>
</feature>
<name>A0A812ES13_ACAPH</name>
<evidence type="ECO:0000313" key="3">
    <source>
        <dbReference type="EMBL" id="CAE1328105.1"/>
    </source>
</evidence>
<dbReference type="OrthoDB" id="10454741at2759"/>
<organism evidence="3 4">
    <name type="scientific">Acanthosepion pharaonis</name>
    <name type="common">Pharaoh cuttlefish</name>
    <name type="synonym">Sepia pharaonis</name>
    <dbReference type="NCBI Taxonomy" id="158019"/>
    <lineage>
        <taxon>Eukaryota</taxon>
        <taxon>Metazoa</taxon>
        <taxon>Spiralia</taxon>
        <taxon>Lophotrochozoa</taxon>
        <taxon>Mollusca</taxon>
        <taxon>Cephalopoda</taxon>
        <taxon>Coleoidea</taxon>
        <taxon>Decapodiformes</taxon>
        <taxon>Sepiida</taxon>
        <taxon>Sepiina</taxon>
        <taxon>Sepiidae</taxon>
        <taxon>Acanthosepion</taxon>
    </lineage>
</organism>
<comment type="caution">
    <text evidence="3">The sequence shown here is derived from an EMBL/GenBank/DDBJ whole genome shotgun (WGS) entry which is preliminary data.</text>
</comment>
<feature type="compositionally biased region" description="Basic residues" evidence="1">
    <location>
        <begin position="564"/>
        <end position="579"/>
    </location>
</feature>
<dbReference type="PROSITE" id="PS00028">
    <property type="entry name" value="ZINC_FINGER_C2H2_1"/>
    <property type="match status" value="1"/>
</dbReference>
<feature type="compositionally biased region" description="Polar residues" evidence="1">
    <location>
        <begin position="25"/>
        <end position="41"/>
    </location>
</feature>
<reference evidence="3" key="1">
    <citation type="submission" date="2021-01" db="EMBL/GenBank/DDBJ databases">
        <authorList>
            <person name="Li R."/>
            <person name="Bekaert M."/>
        </authorList>
    </citation>
    <scope>NUCLEOTIDE SEQUENCE</scope>
    <source>
        <strain evidence="3">Farmed</strain>
    </source>
</reference>
<dbReference type="AlphaFoldDB" id="A0A812ES13"/>
<evidence type="ECO:0000259" key="2">
    <source>
        <dbReference type="PROSITE" id="PS00028"/>
    </source>
</evidence>
<feature type="region of interest" description="Disordered" evidence="1">
    <location>
        <begin position="261"/>
        <end position="363"/>
    </location>
</feature>
<accession>A0A812ES13</accession>
<feature type="compositionally biased region" description="Low complexity" evidence="1">
    <location>
        <begin position="551"/>
        <end position="563"/>
    </location>
</feature>
<gene>
    <name evidence="3" type="ORF">SPHA_77666</name>
</gene>
<dbReference type="InterPro" id="IPR013087">
    <property type="entry name" value="Znf_C2H2_type"/>
</dbReference>
<feature type="compositionally biased region" description="Polar residues" evidence="1">
    <location>
        <begin position="318"/>
        <end position="335"/>
    </location>
</feature>
<dbReference type="Proteomes" id="UP000597762">
    <property type="component" value="Unassembled WGS sequence"/>
</dbReference>
<feature type="region of interest" description="Disordered" evidence="1">
    <location>
        <begin position="163"/>
        <end position="197"/>
    </location>
</feature>
<evidence type="ECO:0000256" key="1">
    <source>
        <dbReference type="SAM" id="MobiDB-lite"/>
    </source>
</evidence>
<feature type="compositionally biased region" description="Polar residues" evidence="1">
    <location>
        <begin position="346"/>
        <end position="363"/>
    </location>
</feature>
<sequence length="601" mass="66487">MQCCLLLDRFQLCYNPCSDSLHSSESALDTSNTSTKATDFSPSPKVNGLSHLDDGPQLQKAGANIQCSGTVKVDIPPTLVTCGVTKSEKDFSEKPIAEMDFQPALSLSLPVAHSAPYTKDEEKTISVDSNMDDMYRQDKKTMSSKSTTAYNVTLKNDSADMTAVADEKVSEESNSKNYSEASNSQKFSGCQSKTKTAKSSGVSNISKLLAYCSPCQVVVQDFFKELNIDLLELSRNFPVRHGHRKQLKNSKSVQTPIHVEEQIKNNSFDSHNQTKQAKGYTENSKRRKKHLPLVSESLNNPVEDDDEDEEDNLPLLSVRNNLTQGGNTAADTGKSSAEEKFKSDGNETTTKGENFKQTKGGNSDAVTEVRALTNSMSSDVPVTTPSNPEAANPFQKMELLHVSPTVNINDSNDLGLKIVSVSSQGSVFFPAFTSDNSENIVFNHSDTDSKLNGQLDPTCGNSTTKLPPPKCKFHGLNSSPVQNLYKCKKCGLEVKSLSDIQAHMAGSHSEFCMYRCPFCVPPLPVKRVGVYNSRPIEFEVLRESSRKLMASPSSPKTTSSAVSAKRKMPRHIRIQREKRRKLNYYYRNQREIKKYKNEKMS</sequence>
<feature type="domain" description="C2H2-type" evidence="2">
    <location>
        <begin position="487"/>
        <end position="508"/>
    </location>
</feature>
<feature type="compositionally biased region" description="Acidic residues" evidence="1">
    <location>
        <begin position="302"/>
        <end position="312"/>
    </location>
</feature>
<proteinExistence type="predicted"/>